<evidence type="ECO:0000256" key="1">
    <source>
        <dbReference type="SAM" id="MobiDB-lite"/>
    </source>
</evidence>
<gene>
    <name evidence="2" type="ORF">QRB35_15400</name>
</gene>
<protein>
    <submittedName>
        <fullName evidence="2">Uncharacterized protein</fullName>
    </submittedName>
</protein>
<reference evidence="2 3" key="1">
    <citation type="submission" date="2023-06" db="EMBL/GenBank/DDBJ databases">
        <title>Itaconate inhibition of nontuberculous mycobacteria.</title>
        <authorList>
            <person name="Breen P."/>
            <person name="Zimbric M."/>
            <person name="Caverly L."/>
        </authorList>
    </citation>
    <scope>NUCLEOTIDE SEQUENCE [LARGE SCALE GENOMIC DNA]</scope>
    <source>
        <strain evidence="2 3">FLAC1071</strain>
    </source>
</reference>
<dbReference type="EMBL" id="JASZZX010000013">
    <property type="protein sequence ID" value="MDM3927397.1"/>
    <property type="molecule type" value="Genomic_DNA"/>
</dbReference>
<sequence>MAHRFVIRSLGALPWPRGLGKNAGDTHPYKKLDTQLQNYLGDRRYDPAAHQRAYQSADDRAR</sequence>
<name>A0ABT7P287_MYCIT</name>
<dbReference type="RefSeq" id="WP_289114607.1">
    <property type="nucleotide sequence ID" value="NZ_JASZZX010000013.1"/>
</dbReference>
<dbReference type="Proteomes" id="UP001529272">
    <property type="component" value="Unassembled WGS sequence"/>
</dbReference>
<keyword evidence="3" id="KW-1185">Reference proteome</keyword>
<proteinExistence type="predicted"/>
<evidence type="ECO:0000313" key="3">
    <source>
        <dbReference type="Proteomes" id="UP001529272"/>
    </source>
</evidence>
<feature type="region of interest" description="Disordered" evidence="1">
    <location>
        <begin position="40"/>
        <end position="62"/>
    </location>
</feature>
<organism evidence="2 3">
    <name type="scientific">Mycobacterium intracellulare subsp. chimaera</name>
    <dbReference type="NCBI Taxonomy" id="222805"/>
    <lineage>
        <taxon>Bacteria</taxon>
        <taxon>Bacillati</taxon>
        <taxon>Actinomycetota</taxon>
        <taxon>Actinomycetes</taxon>
        <taxon>Mycobacteriales</taxon>
        <taxon>Mycobacteriaceae</taxon>
        <taxon>Mycobacterium</taxon>
        <taxon>Mycobacterium avium complex (MAC)</taxon>
    </lineage>
</organism>
<reference evidence="3" key="2">
    <citation type="submission" date="2023-06" db="EMBL/GenBank/DDBJ databases">
        <title>Itaconate inhibition of nontuberculous mycobacteria.</title>
        <authorList>
            <person name="Spilker T."/>
        </authorList>
    </citation>
    <scope>NUCLEOTIDE SEQUENCE [LARGE SCALE GENOMIC DNA]</scope>
    <source>
        <strain evidence="3">FLAC1071</strain>
    </source>
</reference>
<comment type="caution">
    <text evidence="2">The sequence shown here is derived from an EMBL/GenBank/DDBJ whole genome shotgun (WGS) entry which is preliminary data.</text>
</comment>
<accession>A0ABT7P287</accession>
<evidence type="ECO:0000313" key="2">
    <source>
        <dbReference type="EMBL" id="MDM3927397.1"/>
    </source>
</evidence>